<dbReference type="Pfam" id="PF06013">
    <property type="entry name" value="WXG100"/>
    <property type="match status" value="1"/>
</dbReference>
<evidence type="ECO:0000313" key="4">
    <source>
        <dbReference type="Proteomes" id="UP001499843"/>
    </source>
</evidence>
<reference evidence="3 4" key="1">
    <citation type="journal article" date="2019" name="Int. J. Syst. Evol. Microbiol.">
        <title>The Global Catalogue of Microorganisms (GCM) 10K type strain sequencing project: providing services to taxonomists for standard genome sequencing and annotation.</title>
        <authorList>
            <consortium name="The Broad Institute Genomics Platform"/>
            <consortium name="The Broad Institute Genome Sequencing Center for Infectious Disease"/>
            <person name="Wu L."/>
            <person name="Ma J."/>
        </authorList>
    </citation>
    <scope>NUCLEOTIDE SEQUENCE [LARGE SCALE GENOMIC DNA]</scope>
    <source>
        <strain evidence="3 4">JCM 16114</strain>
    </source>
</reference>
<comment type="caution">
    <text evidence="3">The sequence shown here is derived from an EMBL/GenBank/DDBJ whole genome shotgun (WGS) entry which is preliminary data.</text>
</comment>
<dbReference type="EMBL" id="BAAAQX010000006">
    <property type="protein sequence ID" value="GAA2207377.1"/>
    <property type="molecule type" value="Genomic_DNA"/>
</dbReference>
<evidence type="ECO:0000256" key="2">
    <source>
        <dbReference type="SAM" id="Phobius"/>
    </source>
</evidence>
<dbReference type="RefSeq" id="WP_344474517.1">
    <property type="nucleotide sequence ID" value="NZ_BAAAQX010000006.1"/>
</dbReference>
<dbReference type="InterPro" id="IPR036689">
    <property type="entry name" value="ESAT-6-like_sf"/>
</dbReference>
<organism evidence="3 4">
    <name type="scientific">Nonomuraea monospora</name>
    <dbReference type="NCBI Taxonomy" id="568818"/>
    <lineage>
        <taxon>Bacteria</taxon>
        <taxon>Bacillati</taxon>
        <taxon>Actinomycetota</taxon>
        <taxon>Actinomycetes</taxon>
        <taxon>Streptosporangiales</taxon>
        <taxon>Streptosporangiaceae</taxon>
        <taxon>Nonomuraea</taxon>
    </lineage>
</organism>
<keyword evidence="2" id="KW-0812">Transmembrane</keyword>
<protein>
    <recommendedName>
        <fullName evidence="5">WXG100 family type VII secretion target</fullName>
    </recommendedName>
</protein>
<accession>A0ABN3CDI0</accession>
<keyword evidence="2" id="KW-0472">Membrane</keyword>
<feature type="transmembrane region" description="Helical" evidence="2">
    <location>
        <begin position="6"/>
        <end position="25"/>
    </location>
</feature>
<dbReference type="SUPFAM" id="SSF140453">
    <property type="entry name" value="EsxAB dimer-like"/>
    <property type="match status" value="1"/>
</dbReference>
<keyword evidence="2" id="KW-1133">Transmembrane helix</keyword>
<gene>
    <name evidence="3" type="ORF">GCM10009850_028350</name>
</gene>
<proteinExistence type="predicted"/>
<dbReference type="InterPro" id="IPR010310">
    <property type="entry name" value="T7SS_ESAT-6-like"/>
</dbReference>
<feature type="transmembrane region" description="Helical" evidence="2">
    <location>
        <begin position="125"/>
        <end position="147"/>
    </location>
</feature>
<keyword evidence="4" id="KW-1185">Reference proteome</keyword>
<evidence type="ECO:0000256" key="1">
    <source>
        <dbReference type="SAM" id="MobiDB-lite"/>
    </source>
</evidence>
<name>A0ABN3CDI0_9ACTN</name>
<dbReference type="Gene3D" id="1.10.287.1060">
    <property type="entry name" value="ESAT-6-like"/>
    <property type="match status" value="1"/>
</dbReference>
<dbReference type="Proteomes" id="UP001499843">
    <property type="component" value="Unassembled WGS sequence"/>
</dbReference>
<evidence type="ECO:0008006" key="5">
    <source>
        <dbReference type="Google" id="ProtNLM"/>
    </source>
</evidence>
<sequence length="261" mass="28028">MSQENGQTLYWVAFSMASFAATALIRRRWAFYIVAMIGVMISDPGQMSQSARIWRTTENGGTASELADLQKRLEELKAALQEKGTWEGGAFEQFQVAYDAFTESIESLKSTRDTTGEAVDQSAKLYHAGAIACMVIASTLMAIGVAVQVLRRNLLTISAAEKLSKWLGETAEKAGKNLLIKHGMALTLFLGLLYTVTAQSETAGKMFPTLTAIPTELDVLKSGGMPEFGDTASLVYNEETGKLTPPQSGLADGGISLPGQS</sequence>
<evidence type="ECO:0000313" key="3">
    <source>
        <dbReference type="EMBL" id="GAA2207377.1"/>
    </source>
</evidence>
<feature type="region of interest" description="Disordered" evidence="1">
    <location>
        <begin position="241"/>
        <end position="261"/>
    </location>
</feature>